<organism evidence="2 3">
    <name type="scientific">Aureobasidium vineae</name>
    <dbReference type="NCBI Taxonomy" id="2773715"/>
    <lineage>
        <taxon>Eukaryota</taxon>
        <taxon>Fungi</taxon>
        <taxon>Dikarya</taxon>
        <taxon>Ascomycota</taxon>
        <taxon>Pezizomycotina</taxon>
        <taxon>Dothideomycetes</taxon>
        <taxon>Dothideomycetidae</taxon>
        <taxon>Dothideales</taxon>
        <taxon>Saccotheciaceae</taxon>
        <taxon>Aureobasidium</taxon>
    </lineage>
</organism>
<evidence type="ECO:0000313" key="3">
    <source>
        <dbReference type="Proteomes" id="UP000716446"/>
    </source>
</evidence>
<evidence type="ECO:0000313" key="2">
    <source>
        <dbReference type="EMBL" id="CAD0090799.1"/>
    </source>
</evidence>
<comment type="caution">
    <text evidence="2">The sequence shown here is derived from an EMBL/GenBank/DDBJ whole genome shotgun (WGS) entry which is preliminary data.</text>
</comment>
<feature type="region of interest" description="Disordered" evidence="1">
    <location>
        <begin position="215"/>
        <end position="235"/>
    </location>
</feature>
<reference evidence="2" key="1">
    <citation type="submission" date="2020-06" db="EMBL/GenBank/DDBJ databases">
        <authorList>
            <person name="Onetto C."/>
        </authorList>
    </citation>
    <scope>NUCLEOTIDE SEQUENCE</scope>
</reference>
<dbReference type="AlphaFoldDB" id="A0A9N8PC71"/>
<dbReference type="EMBL" id="CAIJEN010000009">
    <property type="protein sequence ID" value="CAD0090799.1"/>
    <property type="molecule type" value="Genomic_DNA"/>
</dbReference>
<keyword evidence="3" id="KW-1185">Reference proteome</keyword>
<protein>
    <submittedName>
        <fullName evidence="2">Uncharacterized protein</fullName>
    </submittedName>
</protein>
<accession>A0A9N8PC71</accession>
<evidence type="ECO:0000256" key="1">
    <source>
        <dbReference type="SAM" id="MobiDB-lite"/>
    </source>
</evidence>
<sequence length="235" mass="26182">TITKMQSTRSEPYITAVLHGAQTELDLSGSNSFSLTISLTLHAEAPVICYLGDDDNFFVSDNALADVGIVLLSSESGLHLKPNIPITFDIPFNGSKQKQGDSSFDIRLYMVAHGFETGGTYEAALQTGRKIFWWRYASFWETEGQQREVSAITAGVRAAVKSAVSWWTGDKECEQGVPVLPREQQMPIYIEGENVVFSCVGKLMEWPIPDEEAERKMAGERREVKEKRSELARVP</sequence>
<name>A0A9N8PC71_9PEZI</name>
<dbReference type="Proteomes" id="UP000716446">
    <property type="component" value="Unassembled WGS sequence"/>
</dbReference>
<gene>
    <name evidence="2" type="ORF">AWRI4619_LOCUS6488</name>
</gene>
<feature type="non-terminal residue" evidence="2">
    <location>
        <position position="235"/>
    </location>
</feature>
<proteinExistence type="predicted"/>